<name>V6IZI2_9BACL</name>
<dbReference type="EMBL" id="AWTC01000006">
    <property type="protein sequence ID" value="EST12226.1"/>
    <property type="molecule type" value="Genomic_DNA"/>
</dbReference>
<dbReference type="AlphaFoldDB" id="V6IZI2"/>
<dbReference type="Proteomes" id="UP000018296">
    <property type="component" value="Unassembled WGS sequence"/>
</dbReference>
<proteinExistence type="predicted"/>
<evidence type="ECO:0000313" key="3">
    <source>
        <dbReference type="Proteomes" id="UP000018296"/>
    </source>
</evidence>
<evidence type="ECO:0000313" key="2">
    <source>
        <dbReference type="EMBL" id="EST12226.1"/>
    </source>
</evidence>
<keyword evidence="1" id="KW-0472">Membrane</keyword>
<sequence length="157" mass="18543">MNLFDHYLFKDSGITLFDTLLVSILSAVIGVFLTSMLKAVILFLLSTIKALWKFIKRCFKIYIPHAVIRFVEWRRYRQNLRDVNINESLYIHIRGKQDKGTISRLEKKALDAVPEEKKKTYEQLYLGIKNFRLEDLPRPTIGIGIQDIFDPTKYFKR</sequence>
<evidence type="ECO:0000256" key="1">
    <source>
        <dbReference type="SAM" id="Phobius"/>
    </source>
</evidence>
<dbReference type="STRING" id="1395513.P343_08050"/>
<keyword evidence="1" id="KW-1133">Transmembrane helix</keyword>
<dbReference type="PATRIC" id="fig|1395513.3.peg.1632"/>
<gene>
    <name evidence="2" type="ORF">P343_08050</name>
</gene>
<protein>
    <submittedName>
        <fullName evidence="2">Uncharacterized protein</fullName>
    </submittedName>
</protein>
<reference evidence="2 3" key="1">
    <citation type="journal article" date="2013" name="Genome Announc.">
        <title>Genome Sequence of Sporolactobacillus laevolacticus DSM442, an Efficient Polymer-Grade D-Lactate Producer from Agricultural Waste Cottonseed as a Nitrogen Source.</title>
        <authorList>
            <person name="Wang H."/>
            <person name="Wang L."/>
            <person name="Ju J."/>
            <person name="Yu B."/>
            <person name="Ma Y."/>
        </authorList>
    </citation>
    <scope>NUCLEOTIDE SEQUENCE [LARGE SCALE GENOMIC DNA]</scope>
    <source>
        <strain evidence="2 3">DSM 442</strain>
    </source>
</reference>
<comment type="caution">
    <text evidence="2">The sequence shown here is derived from an EMBL/GenBank/DDBJ whole genome shotgun (WGS) entry which is preliminary data.</text>
</comment>
<dbReference type="RefSeq" id="WP_023509878.1">
    <property type="nucleotide sequence ID" value="NZ_AWTC01000006.1"/>
</dbReference>
<accession>V6IZI2</accession>
<keyword evidence="1" id="KW-0812">Transmembrane</keyword>
<organism evidence="2 3">
    <name type="scientific">Sporolactobacillus laevolacticus DSM 442</name>
    <dbReference type="NCBI Taxonomy" id="1395513"/>
    <lineage>
        <taxon>Bacteria</taxon>
        <taxon>Bacillati</taxon>
        <taxon>Bacillota</taxon>
        <taxon>Bacilli</taxon>
        <taxon>Bacillales</taxon>
        <taxon>Sporolactobacillaceae</taxon>
        <taxon>Sporolactobacillus</taxon>
    </lineage>
</organism>
<feature type="transmembrane region" description="Helical" evidence="1">
    <location>
        <begin position="20"/>
        <end position="45"/>
    </location>
</feature>
<keyword evidence="3" id="KW-1185">Reference proteome</keyword>